<evidence type="ECO:0000256" key="1">
    <source>
        <dbReference type="SAM" id="MobiDB-lite"/>
    </source>
</evidence>
<protein>
    <submittedName>
        <fullName evidence="2">Uncharacterized protein</fullName>
    </submittedName>
</protein>
<dbReference type="AlphaFoldDB" id="A0A9Q1BFW7"/>
<organism evidence="2 3">
    <name type="scientific">Holothuria leucospilota</name>
    <name type="common">Black long sea cucumber</name>
    <name type="synonym">Mertensiothuria leucospilota</name>
    <dbReference type="NCBI Taxonomy" id="206669"/>
    <lineage>
        <taxon>Eukaryota</taxon>
        <taxon>Metazoa</taxon>
        <taxon>Echinodermata</taxon>
        <taxon>Eleutherozoa</taxon>
        <taxon>Echinozoa</taxon>
        <taxon>Holothuroidea</taxon>
        <taxon>Aspidochirotacea</taxon>
        <taxon>Aspidochirotida</taxon>
        <taxon>Holothuriidae</taxon>
        <taxon>Holothuria</taxon>
    </lineage>
</organism>
<feature type="region of interest" description="Disordered" evidence="1">
    <location>
        <begin position="1"/>
        <end position="35"/>
    </location>
</feature>
<gene>
    <name evidence="2" type="ORF">HOLleu_36216</name>
</gene>
<reference evidence="2" key="1">
    <citation type="submission" date="2021-10" db="EMBL/GenBank/DDBJ databases">
        <title>Tropical sea cucumber genome reveals ecological adaptation and Cuvierian tubules defense mechanism.</title>
        <authorList>
            <person name="Chen T."/>
        </authorList>
    </citation>
    <scope>NUCLEOTIDE SEQUENCE</scope>
    <source>
        <strain evidence="2">Nanhai2018</strain>
        <tissue evidence="2">Muscle</tissue>
    </source>
</reference>
<evidence type="ECO:0000313" key="3">
    <source>
        <dbReference type="Proteomes" id="UP001152320"/>
    </source>
</evidence>
<proteinExistence type="predicted"/>
<name>A0A9Q1BFW7_HOLLE</name>
<sequence>MVNKLSMTSRELPAMHQSNTEGNKPRPPNLPLPKIPTCSENSYYSDISEQNHGKISPFFQFNFFLLFREKLF</sequence>
<comment type="caution">
    <text evidence="2">The sequence shown here is derived from an EMBL/GenBank/DDBJ whole genome shotgun (WGS) entry which is preliminary data.</text>
</comment>
<dbReference type="EMBL" id="JAIZAY010000019">
    <property type="protein sequence ID" value="KAJ8023704.1"/>
    <property type="molecule type" value="Genomic_DNA"/>
</dbReference>
<feature type="compositionally biased region" description="Pro residues" evidence="1">
    <location>
        <begin position="25"/>
        <end position="34"/>
    </location>
</feature>
<dbReference type="Proteomes" id="UP001152320">
    <property type="component" value="Chromosome 19"/>
</dbReference>
<accession>A0A9Q1BFW7</accession>
<evidence type="ECO:0000313" key="2">
    <source>
        <dbReference type="EMBL" id="KAJ8023704.1"/>
    </source>
</evidence>
<keyword evidence="3" id="KW-1185">Reference proteome</keyword>